<reference evidence="2" key="2">
    <citation type="submission" date="2013-10" db="EMBL/GenBank/DDBJ databases">
        <authorList>
            <person name="Aslett M."/>
        </authorList>
    </citation>
    <scope>NUCLEOTIDE SEQUENCE</scope>
    <source>
        <strain evidence="2">Houghton</strain>
    </source>
</reference>
<dbReference type="Proteomes" id="UP000018050">
    <property type="component" value="Unassembled WGS sequence"/>
</dbReference>
<accession>U6H0M3</accession>
<evidence type="ECO:0000313" key="2">
    <source>
        <dbReference type="EMBL" id="CDI84319.1"/>
    </source>
</evidence>
<gene>
    <name evidence="2" type="ORF">EAH_00014970</name>
</gene>
<evidence type="ECO:0000313" key="3">
    <source>
        <dbReference type="Proteomes" id="UP000018050"/>
    </source>
</evidence>
<feature type="region of interest" description="Disordered" evidence="1">
    <location>
        <begin position="647"/>
        <end position="689"/>
    </location>
</feature>
<sequence length="759" mass="81913">MWDVYTPQQVESAWYASSEALGSKWGKGISPVVSNGPSRTPPVSEGCDAGGLDRKRQLETDGQEQILLLRHVWEQQGQLSPFQAADLAYFIARRKNPPERLLHQLVSHVLHSHPERRLSVLRIHRKVVTSRLSFLVPAAPAFRLVPGVAERDVLGPLCGALQRRASLLNPADLQLLLSDFSAIYTPQFLPFFCAAARVLKQCRGGPLESPAPAEGPAALRVHEAVEAATSGSSSSASSASSASSNSSSFRRIKAFDCREEGLSPVQACFLLHALGRTDFRDSALFSMLVETVDGAVSQLLVYGHQQERRRQRLDTSVWMSHEELLLKEDPEAFPGAAGEPPRCGGLWQAAAELTGEALVMCAKGLANLNYKPTSAQLRRLVEVLVPYLLCEEPSVLGHAPSARRLPLVFGAVSGLTRLGAGPEGLRRLIEEVCSQPLKAMGPYEPCDLLAAAAALEPVAALPPDVAAAAIRTLEANLLQGMSPAEAARTLSELASAAPKSSAAATTAATAGVASSAVCDVAGVGGDAMETFRARTVSEDDPWASVEDARLSPCSPFRSAANCYLLTVAVGLARIRPFLFALHPAFRVSTLNILASLEALVTPAHRPPSKMASVRQQQQQQQEQQNQQQQRQQPKPLVNYSIAQQAASGGMGTSDDAVGTPRQQAPHCNGKQAQHVSTKRGLSAESGGRGRPPLHPVLRHLILSLFYRLPCLSLRLLVEFMDALRVCDFAQREQTEGLFPHGKNSRWHRRSVQLALIHDE</sequence>
<dbReference type="RefSeq" id="XP_013246679.1">
    <property type="nucleotide sequence ID" value="XM_013391225.1"/>
</dbReference>
<organism evidence="2 3">
    <name type="scientific">Eimeria acervulina</name>
    <name type="common">Coccidian parasite</name>
    <dbReference type="NCBI Taxonomy" id="5801"/>
    <lineage>
        <taxon>Eukaryota</taxon>
        <taxon>Sar</taxon>
        <taxon>Alveolata</taxon>
        <taxon>Apicomplexa</taxon>
        <taxon>Conoidasida</taxon>
        <taxon>Coccidia</taxon>
        <taxon>Eucoccidiorida</taxon>
        <taxon>Eimeriorina</taxon>
        <taxon>Eimeriidae</taxon>
        <taxon>Eimeria</taxon>
    </lineage>
</organism>
<feature type="region of interest" description="Disordered" evidence="1">
    <location>
        <begin position="604"/>
        <end position="635"/>
    </location>
</feature>
<reference evidence="2" key="1">
    <citation type="submission" date="2013-10" db="EMBL/GenBank/DDBJ databases">
        <title>Genomic analysis of the causative agents of coccidiosis in chickens.</title>
        <authorList>
            <person name="Reid A.J."/>
            <person name="Blake D."/>
            <person name="Billington K."/>
            <person name="Browne H."/>
            <person name="Dunn M."/>
            <person name="Hung S."/>
            <person name="Kawahara F."/>
            <person name="Miranda-Saavedra D."/>
            <person name="Mourier T."/>
            <person name="Nagra H."/>
            <person name="Otto T.D."/>
            <person name="Rawlings N."/>
            <person name="Sanchez A."/>
            <person name="Sanders M."/>
            <person name="Subramaniam C."/>
            <person name="Tay Y."/>
            <person name="Dear P."/>
            <person name="Doerig C."/>
            <person name="Gruber A."/>
            <person name="Parkinson J."/>
            <person name="Shirley M."/>
            <person name="Wan K.L."/>
            <person name="Berriman M."/>
            <person name="Tomley F."/>
            <person name="Pain A."/>
        </authorList>
    </citation>
    <scope>NUCLEOTIDE SEQUENCE</scope>
    <source>
        <strain evidence="2">Houghton</strain>
    </source>
</reference>
<dbReference type="OMA" id="ATHACFF"/>
<dbReference type="VEuPathDB" id="ToxoDB:EAH_00014970"/>
<dbReference type="AlphaFoldDB" id="U6H0M3"/>
<proteinExistence type="predicted"/>
<feature type="compositionally biased region" description="Low complexity" evidence="1">
    <location>
        <begin position="615"/>
        <end position="632"/>
    </location>
</feature>
<evidence type="ECO:0000256" key="1">
    <source>
        <dbReference type="SAM" id="MobiDB-lite"/>
    </source>
</evidence>
<name>U6H0M3_EIMAC</name>
<protein>
    <submittedName>
        <fullName evidence="2">Uncharacterized protein</fullName>
    </submittedName>
</protein>
<dbReference type="GeneID" id="25269567"/>
<dbReference type="EMBL" id="HG673651">
    <property type="protein sequence ID" value="CDI84319.1"/>
    <property type="molecule type" value="Genomic_DNA"/>
</dbReference>
<dbReference type="OrthoDB" id="347525at2759"/>
<keyword evidence="3" id="KW-1185">Reference proteome</keyword>